<dbReference type="Proteomes" id="UP000766986">
    <property type="component" value="Unassembled WGS sequence"/>
</dbReference>
<evidence type="ECO:0000313" key="1">
    <source>
        <dbReference type="EMBL" id="MBM6733656.1"/>
    </source>
</evidence>
<dbReference type="EMBL" id="JACLYZ010000001">
    <property type="protein sequence ID" value="MBM6733656.1"/>
    <property type="molecule type" value="Genomic_DNA"/>
</dbReference>
<name>A0ABS2DVY1_9BACT</name>
<dbReference type="RefSeq" id="WP_205094106.1">
    <property type="nucleotide sequence ID" value="NZ_CAUDDV010000009.1"/>
</dbReference>
<evidence type="ECO:0000313" key="2">
    <source>
        <dbReference type="Proteomes" id="UP000766986"/>
    </source>
</evidence>
<reference evidence="1 2" key="1">
    <citation type="journal article" date="2021" name="Sci. Rep.">
        <title>The distribution of antibiotic resistance genes in chicken gut microbiota commensals.</title>
        <authorList>
            <person name="Juricova H."/>
            <person name="Matiasovicova J."/>
            <person name="Kubasova T."/>
            <person name="Cejkova D."/>
            <person name="Rychlik I."/>
        </authorList>
    </citation>
    <scope>NUCLEOTIDE SEQUENCE [LARGE SCALE GENOMIC DNA]</scope>
    <source>
        <strain evidence="1 2">An772</strain>
    </source>
</reference>
<comment type="caution">
    <text evidence="1">The sequence shown here is derived from an EMBL/GenBank/DDBJ whole genome shotgun (WGS) entry which is preliminary data.</text>
</comment>
<dbReference type="Pfam" id="PF24996">
    <property type="entry name" value="NANM"/>
    <property type="match status" value="2"/>
</dbReference>
<proteinExistence type="predicted"/>
<protein>
    <submittedName>
        <fullName evidence="1">Cyclically-permuted mutarotase family protein</fullName>
    </submittedName>
</protein>
<organism evidence="1 2">
    <name type="scientific">Mediterranea massiliensis</name>
    <dbReference type="NCBI Taxonomy" id="1841865"/>
    <lineage>
        <taxon>Bacteria</taxon>
        <taxon>Pseudomonadati</taxon>
        <taxon>Bacteroidota</taxon>
        <taxon>Bacteroidia</taxon>
        <taxon>Bacteroidales</taxon>
        <taxon>Bacteroidaceae</taxon>
        <taxon>Mediterranea</taxon>
    </lineage>
</organism>
<keyword evidence="2" id="KW-1185">Reference proteome</keyword>
<dbReference type="PANTHER" id="PTHR45632">
    <property type="entry name" value="LD33804P"/>
    <property type="match status" value="1"/>
</dbReference>
<dbReference type="NCBIfam" id="TIGR03548">
    <property type="entry name" value="mutarot_permut"/>
    <property type="match status" value="1"/>
</dbReference>
<dbReference type="InterPro" id="IPR056734">
    <property type="entry name" value="NANM"/>
</dbReference>
<dbReference type="Gene3D" id="2.120.10.80">
    <property type="entry name" value="Kelch-type beta propeller"/>
    <property type="match status" value="1"/>
</dbReference>
<dbReference type="InterPro" id="IPR015915">
    <property type="entry name" value="Kelch-typ_b-propeller"/>
</dbReference>
<dbReference type="InterPro" id="IPR019937">
    <property type="entry name" value="Cycl-permuted_mutarotase"/>
</dbReference>
<sequence length="362" mass="39684">MFRLFLRTLVWLVIVGWGKYACGQNAGMSFPDFPLSQGVSAPFAGFVGDSLIVAGGCNFPDIPAAEGGKKKFYDAVYAVDVKAEKRQWQYLSSLPFPIAYGVSVSTERGLVCIGGQNEEGVLDRVFLLKADGQIVSLPSLPVPIDNGGAAVYGTTVYVTGGNQPNGGKALYSLDLSFPVVWKRLADYPGYRRIQPVVLAVSGGVFLIGGYDFIAETNDCILSTELLRYDVAYRKWSTYDVLVPEQKGGRRCMVGGSGIVLGDNLILAGGVNYSVFKQAMEGKGPDDYMRKPVDWYRFNTDILIYDWVGKDWRILHDVQGMARAGGILLIYDHQLFMVCGELKPGVRSPQVTLFPLNRLVINN</sequence>
<gene>
    <name evidence="1" type="ORF">H7U35_00235</name>
</gene>
<accession>A0ABS2DVY1</accession>
<dbReference type="SUPFAM" id="SSF117281">
    <property type="entry name" value="Kelch motif"/>
    <property type="match status" value="1"/>
</dbReference>